<protein>
    <submittedName>
        <fullName evidence="2">Tetratricopeptide repeat protein</fullName>
    </submittedName>
</protein>
<gene>
    <name evidence="2" type="ORF">V0U35_04495</name>
</gene>
<comment type="caution">
    <text evidence="2">The sequence shown here is derived from an EMBL/GenBank/DDBJ whole genome shotgun (WGS) entry which is preliminary data.</text>
</comment>
<dbReference type="Gene3D" id="1.25.40.10">
    <property type="entry name" value="Tetratricopeptide repeat domain"/>
    <property type="match status" value="1"/>
</dbReference>
<keyword evidence="3" id="KW-1185">Reference proteome</keyword>
<feature type="signal peptide" evidence="1">
    <location>
        <begin position="1"/>
        <end position="20"/>
    </location>
</feature>
<dbReference type="RefSeq" id="WP_330195459.1">
    <property type="nucleotide sequence ID" value="NZ_JAZDRO010000001.1"/>
</dbReference>
<dbReference type="Pfam" id="PF14559">
    <property type="entry name" value="TPR_19"/>
    <property type="match status" value="1"/>
</dbReference>
<organism evidence="2 3">
    <name type="scientific">Hyphobacterium marinum</name>
    <dbReference type="NCBI Taxonomy" id="3116574"/>
    <lineage>
        <taxon>Bacteria</taxon>
        <taxon>Pseudomonadati</taxon>
        <taxon>Pseudomonadota</taxon>
        <taxon>Alphaproteobacteria</taxon>
        <taxon>Maricaulales</taxon>
        <taxon>Maricaulaceae</taxon>
        <taxon>Hyphobacterium</taxon>
    </lineage>
</organism>
<sequence length="313" mass="32073">MRTALATLIVSLLAATPVDADVRDIRFQESGEGGLVAISFSQAPRSVTVTPDARGAAILFEGVQADGFTLDPVANPLLAQVALTRLEHGVVLRLDAAGAAWSDVVARASGDGAIVRITLRGTGSTPSLPESRIRTVAEMAPTPEGNAASENTETQNAHDEVSADAVMPEAPAEAGPVDPPLNVTDTNPESRVETGPVVGGTPSPISTLAPAGCALTAAAVEADGWDLDALTAHSACLADEGRGEEARPLLERVLAFEPSRFDAALMLAEITEDSGERSAAQALFEQAAEAARTDGQAAAARARARALAAQTDN</sequence>
<keyword evidence="1" id="KW-0732">Signal</keyword>
<evidence type="ECO:0000313" key="2">
    <source>
        <dbReference type="EMBL" id="MEE2565930.1"/>
    </source>
</evidence>
<proteinExistence type="predicted"/>
<name>A0ABU7LXK5_9PROT</name>
<evidence type="ECO:0000256" key="1">
    <source>
        <dbReference type="SAM" id="SignalP"/>
    </source>
</evidence>
<feature type="chain" id="PRO_5046394648" evidence="1">
    <location>
        <begin position="21"/>
        <end position="313"/>
    </location>
</feature>
<dbReference type="Proteomes" id="UP001310692">
    <property type="component" value="Unassembled WGS sequence"/>
</dbReference>
<evidence type="ECO:0000313" key="3">
    <source>
        <dbReference type="Proteomes" id="UP001310692"/>
    </source>
</evidence>
<reference evidence="2 3" key="1">
    <citation type="submission" date="2024-01" db="EMBL/GenBank/DDBJ databases">
        <title>Hyphobacterium bacterium isolated from marine sediment.</title>
        <authorList>
            <person name="Zhao S."/>
        </authorList>
    </citation>
    <scope>NUCLEOTIDE SEQUENCE [LARGE SCALE GENOMIC DNA]</scope>
    <source>
        <strain evidence="2 3">Y60-23</strain>
    </source>
</reference>
<dbReference type="SUPFAM" id="SSF48452">
    <property type="entry name" value="TPR-like"/>
    <property type="match status" value="1"/>
</dbReference>
<dbReference type="EMBL" id="JAZDRO010000001">
    <property type="protein sequence ID" value="MEE2565930.1"/>
    <property type="molecule type" value="Genomic_DNA"/>
</dbReference>
<accession>A0ABU7LXK5</accession>
<dbReference type="InterPro" id="IPR011990">
    <property type="entry name" value="TPR-like_helical_dom_sf"/>
</dbReference>